<sequence length="91" mass="10787">MLDKARYTEIFWKQVPVLENLIEQGMATLMEDAKDLRRMAEEGRIAKERYEYLSQRLKGRYEAMEVETGRLRQITEEEADGTVKVGDDEEW</sequence>
<evidence type="ECO:0000313" key="1">
    <source>
        <dbReference type="EMBL" id="EMF08811.1"/>
    </source>
</evidence>
<protein>
    <submittedName>
        <fullName evidence="1">Uncharacterized protein</fullName>
    </submittedName>
</protein>
<dbReference type="OrthoDB" id="2015405at2759"/>
<gene>
    <name evidence="1" type="ORF">SEPMUDRAFT_53252</name>
</gene>
<keyword evidence="2" id="KW-1185">Reference proteome</keyword>
<name>M3CYS3_SPHMS</name>
<evidence type="ECO:0000313" key="2">
    <source>
        <dbReference type="Proteomes" id="UP000016931"/>
    </source>
</evidence>
<reference evidence="1 2" key="1">
    <citation type="journal article" date="2012" name="PLoS Pathog.">
        <title>Diverse lifestyles and strategies of plant pathogenesis encoded in the genomes of eighteen Dothideomycetes fungi.</title>
        <authorList>
            <person name="Ohm R.A."/>
            <person name="Feau N."/>
            <person name="Henrissat B."/>
            <person name="Schoch C.L."/>
            <person name="Horwitz B.A."/>
            <person name="Barry K.W."/>
            <person name="Condon B.J."/>
            <person name="Copeland A.C."/>
            <person name="Dhillon B."/>
            <person name="Glaser F."/>
            <person name="Hesse C.N."/>
            <person name="Kosti I."/>
            <person name="LaButti K."/>
            <person name="Lindquist E.A."/>
            <person name="Lucas S."/>
            <person name="Salamov A.A."/>
            <person name="Bradshaw R.E."/>
            <person name="Ciuffetti L."/>
            <person name="Hamelin R.C."/>
            <person name="Kema G.H.J."/>
            <person name="Lawrence C."/>
            <person name="Scott J.A."/>
            <person name="Spatafora J.W."/>
            <person name="Turgeon B.G."/>
            <person name="de Wit P.J.G.M."/>
            <person name="Zhong S."/>
            <person name="Goodwin S.B."/>
            <person name="Grigoriev I.V."/>
        </authorList>
    </citation>
    <scope>NUCLEOTIDE SEQUENCE [LARGE SCALE GENOMIC DNA]</scope>
    <source>
        <strain evidence="1 2">SO2202</strain>
    </source>
</reference>
<dbReference type="HOGENOM" id="CLU_2528406_0_0_1"/>
<dbReference type="STRING" id="692275.M3CYS3"/>
<dbReference type="EMBL" id="KB456270">
    <property type="protein sequence ID" value="EMF08811.1"/>
    <property type="molecule type" value="Genomic_DNA"/>
</dbReference>
<dbReference type="GeneID" id="27906396"/>
<organism evidence="1 2">
    <name type="scientific">Sphaerulina musiva (strain SO2202)</name>
    <name type="common">Poplar stem canker fungus</name>
    <name type="synonym">Septoria musiva</name>
    <dbReference type="NCBI Taxonomy" id="692275"/>
    <lineage>
        <taxon>Eukaryota</taxon>
        <taxon>Fungi</taxon>
        <taxon>Dikarya</taxon>
        <taxon>Ascomycota</taxon>
        <taxon>Pezizomycotina</taxon>
        <taxon>Dothideomycetes</taxon>
        <taxon>Dothideomycetidae</taxon>
        <taxon>Mycosphaerellales</taxon>
        <taxon>Mycosphaerellaceae</taxon>
        <taxon>Sphaerulina</taxon>
    </lineage>
</organism>
<dbReference type="RefSeq" id="XP_016756932.1">
    <property type="nucleotide sequence ID" value="XM_016909259.1"/>
</dbReference>
<accession>M3CYS3</accession>
<proteinExistence type="predicted"/>
<dbReference type="Proteomes" id="UP000016931">
    <property type="component" value="Unassembled WGS sequence"/>
</dbReference>
<dbReference type="AlphaFoldDB" id="M3CYS3"/>